<dbReference type="Proteomes" id="UP000595437">
    <property type="component" value="Chromosome 21"/>
</dbReference>
<evidence type="ECO:0000313" key="3">
    <source>
        <dbReference type="Proteomes" id="UP000595437"/>
    </source>
</evidence>
<evidence type="ECO:0000256" key="1">
    <source>
        <dbReference type="SAM" id="MobiDB-lite"/>
    </source>
</evidence>
<protein>
    <submittedName>
        <fullName evidence="2">Uncharacterized protein</fullName>
    </submittedName>
</protein>
<feature type="compositionally biased region" description="Polar residues" evidence="1">
    <location>
        <begin position="38"/>
        <end position="53"/>
    </location>
</feature>
<evidence type="ECO:0000313" key="2">
    <source>
        <dbReference type="EMBL" id="QQP31603.1"/>
    </source>
</evidence>
<sequence length="59" mass="6591">MHKEGSITQLVLQGDLLQAQSYRPTKQQRYAVSFQVRASRSGPQVSQESTKLSTGELLK</sequence>
<keyword evidence="3" id="KW-1185">Reference proteome</keyword>
<proteinExistence type="predicted"/>
<gene>
    <name evidence="2" type="ORF">FKW44_025256</name>
</gene>
<feature type="region of interest" description="Disordered" evidence="1">
    <location>
        <begin position="38"/>
        <end position="59"/>
    </location>
</feature>
<organism evidence="2 3">
    <name type="scientific">Caligus rogercresseyi</name>
    <name type="common">Sea louse</name>
    <dbReference type="NCBI Taxonomy" id="217165"/>
    <lineage>
        <taxon>Eukaryota</taxon>
        <taxon>Metazoa</taxon>
        <taxon>Ecdysozoa</taxon>
        <taxon>Arthropoda</taxon>
        <taxon>Crustacea</taxon>
        <taxon>Multicrustacea</taxon>
        <taxon>Hexanauplia</taxon>
        <taxon>Copepoda</taxon>
        <taxon>Siphonostomatoida</taxon>
        <taxon>Caligidae</taxon>
        <taxon>Caligus</taxon>
    </lineage>
</organism>
<reference evidence="3" key="1">
    <citation type="submission" date="2021-01" db="EMBL/GenBank/DDBJ databases">
        <title>Caligus Genome Assembly.</title>
        <authorList>
            <person name="Gallardo-Escarate C."/>
        </authorList>
    </citation>
    <scope>NUCLEOTIDE SEQUENCE [LARGE SCALE GENOMIC DNA]</scope>
</reference>
<name>A0A7T8JTL3_CALRO</name>
<accession>A0A7T8JTL3</accession>
<dbReference type="EMBL" id="CP045910">
    <property type="protein sequence ID" value="QQP31603.1"/>
    <property type="molecule type" value="Genomic_DNA"/>
</dbReference>
<dbReference type="AlphaFoldDB" id="A0A7T8JTL3"/>